<dbReference type="Pfam" id="PF08327">
    <property type="entry name" value="AHSA1"/>
    <property type="match status" value="1"/>
</dbReference>
<evidence type="ECO:0000313" key="4">
    <source>
        <dbReference type="Proteomes" id="UP001596108"/>
    </source>
</evidence>
<reference evidence="4" key="1">
    <citation type="journal article" date="2019" name="Int. J. Syst. Evol. Microbiol.">
        <title>The Global Catalogue of Microorganisms (GCM) 10K type strain sequencing project: providing services to taxonomists for standard genome sequencing and annotation.</title>
        <authorList>
            <consortium name="The Broad Institute Genomics Platform"/>
            <consortium name="The Broad Institute Genome Sequencing Center for Infectious Disease"/>
            <person name="Wu L."/>
            <person name="Ma J."/>
        </authorList>
    </citation>
    <scope>NUCLEOTIDE SEQUENCE [LARGE SCALE GENOMIC DNA]</scope>
    <source>
        <strain evidence="4">CGMCC 1.18578</strain>
    </source>
</reference>
<accession>A0ABW0R0W4</accession>
<organism evidence="3 4">
    <name type="scientific">Cohnella yongneupensis</name>
    <dbReference type="NCBI Taxonomy" id="425006"/>
    <lineage>
        <taxon>Bacteria</taxon>
        <taxon>Bacillati</taxon>
        <taxon>Bacillota</taxon>
        <taxon>Bacilli</taxon>
        <taxon>Bacillales</taxon>
        <taxon>Paenibacillaceae</taxon>
        <taxon>Cohnella</taxon>
    </lineage>
</organism>
<evidence type="ECO:0000256" key="1">
    <source>
        <dbReference type="ARBA" id="ARBA00006817"/>
    </source>
</evidence>
<keyword evidence="4" id="KW-1185">Reference proteome</keyword>
<feature type="domain" description="Activator of Hsp90 ATPase homologue 1/2-like C-terminal" evidence="2">
    <location>
        <begin position="28"/>
        <end position="156"/>
    </location>
</feature>
<gene>
    <name evidence="3" type="ORF">ACFPQ4_15495</name>
</gene>
<dbReference type="EMBL" id="JBHSNC010000047">
    <property type="protein sequence ID" value="MFC5530833.1"/>
    <property type="molecule type" value="Genomic_DNA"/>
</dbReference>
<evidence type="ECO:0000259" key="2">
    <source>
        <dbReference type="Pfam" id="PF08327"/>
    </source>
</evidence>
<comment type="caution">
    <text evidence="3">The sequence shown here is derived from an EMBL/GenBank/DDBJ whole genome shotgun (WGS) entry which is preliminary data.</text>
</comment>
<comment type="similarity">
    <text evidence="1">Belongs to the AHA1 family.</text>
</comment>
<dbReference type="Proteomes" id="UP001596108">
    <property type="component" value="Unassembled WGS sequence"/>
</dbReference>
<evidence type="ECO:0000313" key="3">
    <source>
        <dbReference type="EMBL" id="MFC5530833.1"/>
    </source>
</evidence>
<dbReference type="SUPFAM" id="SSF55961">
    <property type="entry name" value="Bet v1-like"/>
    <property type="match status" value="1"/>
</dbReference>
<dbReference type="InterPro" id="IPR013538">
    <property type="entry name" value="ASHA1/2-like_C"/>
</dbReference>
<name>A0ABW0R0W4_9BACL</name>
<dbReference type="RefSeq" id="WP_378112772.1">
    <property type="nucleotide sequence ID" value="NZ_JBHSNC010000047.1"/>
</dbReference>
<protein>
    <submittedName>
        <fullName evidence="3">SRPBCC family protein</fullName>
    </submittedName>
</protein>
<dbReference type="Gene3D" id="3.30.530.20">
    <property type="match status" value="1"/>
</dbReference>
<dbReference type="CDD" id="cd08893">
    <property type="entry name" value="SRPBCC_CalC_Aha1-like_GntR-HTH"/>
    <property type="match status" value="1"/>
</dbReference>
<dbReference type="InterPro" id="IPR023393">
    <property type="entry name" value="START-like_dom_sf"/>
</dbReference>
<proteinExistence type="inferred from homology"/>
<sequence>MSRDHGILSASGGIGIMEALKYVVYIGADPEKVWRTFLSPEGTRAILFGSVLRSTFEVGSRYEYVGPGSDGEETVHVYGEVLAFEPYRVMSFTEHPGPSYRDNHAELQTRMTMTLEQVGECTKLTFINDEWTPGHPSYESSQQSWPMILSSFKTFIETGKSLSFGW</sequence>